<evidence type="ECO:0000259" key="17">
    <source>
        <dbReference type="Pfam" id="PF02668"/>
    </source>
</evidence>
<dbReference type="FunFam" id="3.30.2020.30:FF:000002">
    <property type="entry name" value="Putative gamma-butyrobetaine dioxygenase"/>
    <property type="match status" value="1"/>
</dbReference>
<evidence type="ECO:0000256" key="12">
    <source>
        <dbReference type="ARBA" id="ARBA00031778"/>
    </source>
</evidence>
<proteinExistence type="inferred from homology"/>
<dbReference type="InterPro" id="IPR050411">
    <property type="entry name" value="AlphaKG_dependent_hydroxylases"/>
</dbReference>
<dbReference type="PANTHER" id="PTHR10696:SF51">
    <property type="entry name" value="TRIMETHYLLYSINE DIOXYGENASE, MITOCHONDRIAL"/>
    <property type="match status" value="1"/>
</dbReference>
<sequence>MLKYRSLLGLSNARVATQVSRCRPRNISRASSSQISGGLATHLTRASASAAALRPRSLEDAPQELPEVSPDDLPIISTGDNKVAIGWDTRTWSRFHNIWLRDHCRCPKCFHAITKQRLVDTFEIPHDIIPVRVEPKVEGLEVSWPSTDPHVSVYPWSWLQRNSYDPVIHKPDAAKEKILWGAKIEQSPPAVTYEEMMAGDDKGLFKSLTNIASVLPPTPESTEKLVQRIGFIRETQYGRFWDFTSDLAKGDMAYTTLALGAHTDTTYYTDPCGLQVFHLLSHTDGSGGASLLVDGFYAASILKELHPESYELLSRVHVPAHAAGEPSAIYRPYPPSGYPVLGHNPVTGELAQVRWNNDDRSVMNHLDPQLVEQWYNAIRAWNQCITSPDSEFWIQLQPGTTVVIDNHRVLHGRSAFDGKRRMCGAYVGVDEYRSKLAVLTEKFAPDAVLRATNELPMAVVNGRNIWNSAL</sequence>
<evidence type="ECO:0000256" key="14">
    <source>
        <dbReference type="ARBA" id="ARBA00046008"/>
    </source>
</evidence>
<evidence type="ECO:0000256" key="6">
    <source>
        <dbReference type="ARBA" id="ARBA00022723"/>
    </source>
</evidence>
<evidence type="ECO:0000256" key="11">
    <source>
        <dbReference type="ARBA" id="ARBA00030363"/>
    </source>
</evidence>
<dbReference type="GO" id="GO:0045329">
    <property type="term" value="P:carnitine biosynthetic process"/>
    <property type="evidence" value="ECO:0007669"/>
    <property type="project" value="UniProtKB-UniPathway"/>
</dbReference>
<evidence type="ECO:0000256" key="13">
    <source>
        <dbReference type="ARBA" id="ARBA00032283"/>
    </source>
</evidence>
<evidence type="ECO:0000256" key="3">
    <source>
        <dbReference type="ARBA" id="ARBA00005022"/>
    </source>
</evidence>
<comment type="function">
    <text evidence="14">Converts trimethyllysine (TML) into hydroxytrimethyllysine (HTML).</text>
</comment>
<feature type="domain" description="TauD/TfdA-like" evidence="17">
    <location>
        <begin position="216"/>
        <end position="426"/>
    </location>
</feature>
<evidence type="ECO:0000256" key="10">
    <source>
        <dbReference type="ARBA" id="ARBA00023004"/>
    </source>
</evidence>
<comment type="pathway">
    <text evidence="3">Amine and polyamine biosynthesis; carnitine biosynthesis.</text>
</comment>
<dbReference type="NCBIfam" id="TIGR02410">
    <property type="entry name" value="carnitine_TMLD"/>
    <property type="match status" value="1"/>
</dbReference>
<evidence type="ECO:0000256" key="7">
    <source>
        <dbReference type="ARBA" id="ARBA00022873"/>
    </source>
</evidence>
<keyword evidence="9" id="KW-0560">Oxidoreductase</keyword>
<keyword evidence="7" id="KW-0124">Carnitine biosynthesis</keyword>
<evidence type="ECO:0000313" key="19">
    <source>
        <dbReference type="EMBL" id="KAF5370429.1"/>
    </source>
</evidence>
<evidence type="ECO:0000256" key="8">
    <source>
        <dbReference type="ARBA" id="ARBA00022964"/>
    </source>
</evidence>
<keyword evidence="10" id="KW-0408">Iron</keyword>
<comment type="caution">
    <text evidence="19">The sequence shown here is derived from an EMBL/GenBank/DDBJ whole genome shotgun (WGS) entry which is preliminary data.</text>
</comment>
<keyword evidence="8" id="KW-0223">Dioxygenase</keyword>
<gene>
    <name evidence="19" type="ORF">D9615_009728</name>
</gene>
<dbReference type="EC" id="1.14.11.8" evidence="5"/>
<dbReference type="CDD" id="cd00250">
    <property type="entry name" value="CAS_like"/>
    <property type="match status" value="1"/>
</dbReference>
<dbReference type="InterPro" id="IPR042098">
    <property type="entry name" value="TauD-like_sf"/>
</dbReference>
<evidence type="ECO:0000256" key="16">
    <source>
        <dbReference type="SAM" id="MobiDB-lite"/>
    </source>
</evidence>
<evidence type="ECO:0000256" key="4">
    <source>
        <dbReference type="ARBA" id="ARBA00008654"/>
    </source>
</evidence>
<keyword evidence="6" id="KW-0479">Metal-binding</keyword>
<name>A0A8H5GSJ9_9AGAR</name>
<evidence type="ECO:0000259" key="18">
    <source>
        <dbReference type="Pfam" id="PF06155"/>
    </source>
</evidence>
<accession>A0A8H5GSJ9</accession>
<dbReference type="SUPFAM" id="SSF51197">
    <property type="entry name" value="Clavaminate synthase-like"/>
    <property type="match status" value="1"/>
</dbReference>
<feature type="domain" description="Gamma-butyrobetaine hydroxylase-like N-terminal" evidence="18">
    <location>
        <begin position="78"/>
        <end position="159"/>
    </location>
</feature>
<dbReference type="AlphaFoldDB" id="A0A8H5GSJ9"/>
<reference evidence="19 20" key="1">
    <citation type="journal article" date="2020" name="ISME J.">
        <title>Uncovering the hidden diversity of litter-decomposition mechanisms in mushroom-forming fungi.</title>
        <authorList>
            <person name="Floudas D."/>
            <person name="Bentzer J."/>
            <person name="Ahren D."/>
            <person name="Johansson T."/>
            <person name="Persson P."/>
            <person name="Tunlid A."/>
        </authorList>
    </citation>
    <scope>NUCLEOTIDE SEQUENCE [LARGE SCALE GENOMIC DNA]</scope>
    <source>
        <strain evidence="19 20">CBS 661.87</strain>
    </source>
</reference>
<feature type="region of interest" description="Disordered" evidence="16">
    <location>
        <begin position="53"/>
        <end position="72"/>
    </location>
</feature>
<evidence type="ECO:0000313" key="20">
    <source>
        <dbReference type="Proteomes" id="UP000565441"/>
    </source>
</evidence>
<comment type="similarity">
    <text evidence="4">Belongs to the gamma-BBH/TMLD family.</text>
</comment>
<dbReference type="GO" id="GO:0005739">
    <property type="term" value="C:mitochondrion"/>
    <property type="evidence" value="ECO:0007669"/>
    <property type="project" value="TreeGrafter"/>
</dbReference>
<dbReference type="FunFam" id="3.60.130.10:FF:000001">
    <property type="entry name" value="Trimethyllysine dioxygenase, mitochondrial"/>
    <property type="match status" value="1"/>
</dbReference>
<dbReference type="GO" id="GO:0005506">
    <property type="term" value="F:iron ion binding"/>
    <property type="evidence" value="ECO:0007669"/>
    <property type="project" value="InterPro"/>
</dbReference>
<evidence type="ECO:0000256" key="5">
    <source>
        <dbReference type="ARBA" id="ARBA00012267"/>
    </source>
</evidence>
<comment type="cofactor">
    <cofactor evidence="1">
        <name>Fe(2+)</name>
        <dbReference type="ChEBI" id="CHEBI:29033"/>
    </cofactor>
</comment>
<organism evidence="19 20">
    <name type="scientific">Tricholomella constricta</name>
    <dbReference type="NCBI Taxonomy" id="117010"/>
    <lineage>
        <taxon>Eukaryota</taxon>
        <taxon>Fungi</taxon>
        <taxon>Dikarya</taxon>
        <taxon>Basidiomycota</taxon>
        <taxon>Agaricomycotina</taxon>
        <taxon>Agaricomycetes</taxon>
        <taxon>Agaricomycetidae</taxon>
        <taxon>Agaricales</taxon>
        <taxon>Tricholomatineae</taxon>
        <taxon>Lyophyllaceae</taxon>
        <taxon>Tricholomella</taxon>
    </lineage>
</organism>
<comment type="cofactor">
    <cofactor evidence="2">
        <name>L-ascorbate</name>
        <dbReference type="ChEBI" id="CHEBI:38290"/>
    </cofactor>
</comment>
<comment type="catalytic activity">
    <reaction evidence="15">
        <text>N(6),N(6),N(6)-trimethyl-L-lysine + 2-oxoglutarate + O2 = (3S)-3-hydroxy-N(6),N(6),N(6)-trimethyl-L-lysine + succinate + CO2</text>
        <dbReference type="Rhea" id="RHEA:14181"/>
        <dbReference type="ChEBI" id="CHEBI:15379"/>
        <dbReference type="ChEBI" id="CHEBI:16526"/>
        <dbReference type="ChEBI" id="CHEBI:16810"/>
        <dbReference type="ChEBI" id="CHEBI:30031"/>
        <dbReference type="ChEBI" id="CHEBI:58100"/>
        <dbReference type="ChEBI" id="CHEBI:141499"/>
        <dbReference type="EC" id="1.14.11.8"/>
    </reaction>
</comment>
<evidence type="ECO:0000256" key="9">
    <source>
        <dbReference type="ARBA" id="ARBA00023002"/>
    </source>
</evidence>
<dbReference type="UniPathway" id="UPA00118"/>
<dbReference type="Gene3D" id="3.60.130.10">
    <property type="entry name" value="Clavaminate synthase-like"/>
    <property type="match status" value="1"/>
</dbReference>
<dbReference type="PANTHER" id="PTHR10696">
    <property type="entry name" value="GAMMA-BUTYROBETAINE HYDROXYLASE-RELATED"/>
    <property type="match status" value="1"/>
</dbReference>
<dbReference type="OrthoDB" id="408743at2759"/>
<dbReference type="InterPro" id="IPR038492">
    <property type="entry name" value="GBBH-like_N_sf"/>
</dbReference>
<dbReference type="Proteomes" id="UP000565441">
    <property type="component" value="Unassembled WGS sequence"/>
</dbReference>
<dbReference type="Pfam" id="PF06155">
    <property type="entry name" value="GBBH-like_N"/>
    <property type="match status" value="1"/>
</dbReference>
<dbReference type="EMBL" id="JAACJP010000052">
    <property type="protein sequence ID" value="KAF5370429.1"/>
    <property type="molecule type" value="Genomic_DNA"/>
</dbReference>
<evidence type="ECO:0000256" key="15">
    <source>
        <dbReference type="ARBA" id="ARBA00049334"/>
    </source>
</evidence>
<evidence type="ECO:0000256" key="1">
    <source>
        <dbReference type="ARBA" id="ARBA00001954"/>
    </source>
</evidence>
<dbReference type="InterPro" id="IPR003819">
    <property type="entry name" value="TauD/TfdA-like"/>
</dbReference>
<protein>
    <recommendedName>
        <fullName evidence="5">trimethyllysine dioxygenase</fullName>
        <ecNumber evidence="5">1.14.11.8</ecNumber>
    </recommendedName>
    <alternativeName>
        <fullName evidence="12">Epsilon-trimethyllysine 2-oxoglutarate dioxygenase</fullName>
    </alternativeName>
    <alternativeName>
        <fullName evidence="11">TML hydroxylase</fullName>
    </alternativeName>
    <alternativeName>
        <fullName evidence="13">TML-alpha-ketoglutarate dioxygenase</fullName>
    </alternativeName>
</protein>
<dbReference type="InterPro" id="IPR010376">
    <property type="entry name" value="GBBH-like_N"/>
</dbReference>
<dbReference type="Pfam" id="PF02668">
    <property type="entry name" value="TauD"/>
    <property type="match status" value="1"/>
</dbReference>
<dbReference type="InterPro" id="IPR012776">
    <property type="entry name" value="Trimethyllysine_dOase"/>
</dbReference>
<keyword evidence="20" id="KW-1185">Reference proteome</keyword>
<dbReference type="GO" id="GO:0050353">
    <property type="term" value="F:trimethyllysine dioxygenase activity"/>
    <property type="evidence" value="ECO:0007669"/>
    <property type="project" value="UniProtKB-EC"/>
</dbReference>
<evidence type="ECO:0000256" key="2">
    <source>
        <dbReference type="ARBA" id="ARBA00001961"/>
    </source>
</evidence>
<dbReference type="Gene3D" id="3.30.2020.30">
    <property type="match status" value="1"/>
</dbReference>